<dbReference type="InterPro" id="IPR034660">
    <property type="entry name" value="DinB/YfiT-like"/>
</dbReference>
<comment type="caution">
    <text evidence="3">The sequence shown here is derived from an EMBL/GenBank/DDBJ whole genome shotgun (WGS) entry which is preliminary data.</text>
</comment>
<dbReference type="Pfam" id="PF12867">
    <property type="entry name" value="DinB_2"/>
    <property type="match status" value="1"/>
</dbReference>
<evidence type="ECO:0000256" key="1">
    <source>
        <dbReference type="SAM" id="MobiDB-lite"/>
    </source>
</evidence>
<name>A0ABW2AP77_9MICO</name>
<dbReference type="InterPro" id="IPR024775">
    <property type="entry name" value="DinB-like"/>
</dbReference>
<proteinExistence type="predicted"/>
<evidence type="ECO:0000313" key="4">
    <source>
        <dbReference type="Proteomes" id="UP001596356"/>
    </source>
</evidence>
<sequence>MTPLWQERLGRADARTRPTPQVWSPTEYAAHVRDVHRVFAGRFAQLLTQDDPLFVNWDQDAAAIEGDYASLPPGQVGRELASAAEEIASRLELVGADQLDRPGRRSNGSVFTVDSLGRYYLHDLVHHLYDVEPRQDFDD</sequence>
<feature type="domain" description="DinB-like" evidence="2">
    <location>
        <begin position="7"/>
        <end position="128"/>
    </location>
</feature>
<dbReference type="Gene3D" id="1.20.120.450">
    <property type="entry name" value="dinb family like domain"/>
    <property type="match status" value="1"/>
</dbReference>
<reference evidence="4" key="1">
    <citation type="journal article" date="2019" name="Int. J. Syst. Evol. Microbiol.">
        <title>The Global Catalogue of Microorganisms (GCM) 10K type strain sequencing project: providing services to taxonomists for standard genome sequencing and annotation.</title>
        <authorList>
            <consortium name="The Broad Institute Genomics Platform"/>
            <consortium name="The Broad Institute Genome Sequencing Center for Infectious Disease"/>
            <person name="Wu L."/>
            <person name="Ma J."/>
        </authorList>
    </citation>
    <scope>NUCLEOTIDE SEQUENCE [LARGE SCALE GENOMIC DNA]</scope>
    <source>
        <strain evidence="4">NBRC 106593</strain>
    </source>
</reference>
<dbReference type="RefSeq" id="WP_377820237.1">
    <property type="nucleotide sequence ID" value="NZ_JBHSWJ010000002.1"/>
</dbReference>
<evidence type="ECO:0000313" key="3">
    <source>
        <dbReference type="EMBL" id="MFC6712771.1"/>
    </source>
</evidence>
<feature type="region of interest" description="Disordered" evidence="1">
    <location>
        <begin position="1"/>
        <end position="20"/>
    </location>
</feature>
<gene>
    <name evidence="3" type="ORF">ACFQBT_02480</name>
</gene>
<keyword evidence="4" id="KW-1185">Reference proteome</keyword>
<dbReference type="EMBL" id="JBHSWJ010000002">
    <property type="protein sequence ID" value="MFC6712771.1"/>
    <property type="molecule type" value="Genomic_DNA"/>
</dbReference>
<dbReference type="SUPFAM" id="SSF109854">
    <property type="entry name" value="DinB/YfiT-like putative metalloenzymes"/>
    <property type="match status" value="1"/>
</dbReference>
<accession>A0ABW2AP77</accession>
<organism evidence="3 4">
    <name type="scientific">Branchiibius cervicis</name>
    <dbReference type="NCBI Taxonomy" id="908252"/>
    <lineage>
        <taxon>Bacteria</taxon>
        <taxon>Bacillati</taxon>
        <taxon>Actinomycetota</taxon>
        <taxon>Actinomycetes</taxon>
        <taxon>Micrococcales</taxon>
        <taxon>Dermacoccaceae</taxon>
        <taxon>Branchiibius</taxon>
    </lineage>
</organism>
<protein>
    <submittedName>
        <fullName evidence="3">DinB family protein</fullName>
    </submittedName>
</protein>
<dbReference type="Proteomes" id="UP001596356">
    <property type="component" value="Unassembled WGS sequence"/>
</dbReference>
<evidence type="ECO:0000259" key="2">
    <source>
        <dbReference type="Pfam" id="PF12867"/>
    </source>
</evidence>